<keyword evidence="1" id="KW-0732">Signal</keyword>
<evidence type="ECO:0000313" key="2">
    <source>
        <dbReference type="EMBL" id="QGY05527.1"/>
    </source>
</evidence>
<protein>
    <submittedName>
        <fullName evidence="2">TRAP transporter substrate-binding protein</fullName>
    </submittedName>
</protein>
<organism evidence="2 3">
    <name type="scientific">Methylobacterium mesophilicum SR1.6/6</name>
    <dbReference type="NCBI Taxonomy" id="908290"/>
    <lineage>
        <taxon>Bacteria</taxon>
        <taxon>Pseudomonadati</taxon>
        <taxon>Pseudomonadota</taxon>
        <taxon>Alphaproteobacteria</taxon>
        <taxon>Hyphomicrobiales</taxon>
        <taxon>Methylobacteriaceae</taxon>
        <taxon>Methylobacterium</taxon>
    </lineage>
</organism>
<dbReference type="SUPFAM" id="SSF53850">
    <property type="entry name" value="Periplasmic binding protein-like II"/>
    <property type="match status" value="1"/>
</dbReference>
<evidence type="ECO:0000256" key="1">
    <source>
        <dbReference type="SAM" id="SignalP"/>
    </source>
</evidence>
<dbReference type="EMBL" id="CP043538">
    <property type="protein sequence ID" value="QGY05527.1"/>
    <property type="molecule type" value="Genomic_DNA"/>
</dbReference>
<dbReference type="Pfam" id="PF16868">
    <property type="entry name" value="NMT1_3"/>
    <property type="match status" value="1"/>
</dbReference>
<reference evidence="2 3" key="1">
    <citation type="journal article" date="2012" name="Genet. Mol. Biol.">
        <title>Analysis of 16S rRNA and mxaF genes revealing insights into Methylobacterium niche-specific plant association.</title>
        <authorList>
            <person name="Dourado M.N."/>
            <person name="Andreote F.D."/>
            <person name="Dini-Andreote F."/>
            <person name="Conti R."/>
            <person name="Araujo J.M."/>
            <person name="Araujo W.L."/>
        </authorList>
    </citation>
    <scope>NUCLEOTIDE SEQUENCE [LARGE SCALE GENOMIC DNA]</scope>
    <source>
        <strain evidence="2 3">SR1.6/6</strain>
    </source>
</reference>
<dbReference type="InterPro" id="IPR011852">
    <property type="entry name" value="TRAP_TAXI"/>
</dbReference>
<evidence type="ECO:0000313" key="3">
    <source>
        <dbReference type="Proteomes" id="UP000012488"/>
    </source>
</evidence>
<dbReference type="KEGG" id="mmes:MMSR116_29260"/>
<sequence>MRTALLALSACLLSSTAALAAEPPAFRLCTGSESGNYFRAGHILKSKAGSLKVEVVPTQGSLDNLDKLTGGQCDGAFVQSDALLVYSSKNAAALSTIERAGVLYQEQVHLLCNRQAGVSRITDLGKANTVAVGPDGSGGRTTWDAFVLADKKRFGPVNVDTRSGVRALSAAADGSQVQCALWVGALNASFIKNDAQGQGDRVVLVRSDDGEMVGSAKDARGQPVYGYGEIPAGTYPRIQPSGALYGTKALDTIAVDALFVTAIPWVNANERAYDGLLRAFTAAKPQIQAIAQPQD</sequence>
<dbReference type="RefSeq" id="WP_010684381.1">
    <property type="nucleotide sequence ID" value="NZ_CP043538.1"/>
</dbReference>
<feature type="signal peptide" evidence="1">
    <location>
        <begin position="1"/>
        <end position="20"/>
    </location>
</feature>
<feature type="chain" id="PRO_5025470244" evidence="1">
    <location>
        <begin position="21"/>
        <end position="295"/>
    </location>
</feature>
<dbReference type="PANTHER" id="PTHR42941">
    <property type="entry name" value="SLL1037 PROTEIN"/>
    <property type="match status" value="1"/>
</dbReference>
<dbReference type="Gene3D" id="3.40.190.10">
    <property type="entry name" value="Periplasmic binding protein-like II"/>
    <property type="match status" value="2"/>
</dbReference>
<dbReference type="PANTHER" id="PTHR42941:SF1">
    <property type="entry name" value="SLL1037 PROTEIN"/>
    <property type="match status" value="1"/>
</dbReference>
<dbReference type="AlphaFoldDB" id="A0A6B9FSX2"/>
<dbReference type="Proteomes" id="UP000012488">
    <property type="component" value="Chromosome"/>
</dbReference>
<proteinExistence type="predicted"/>
<dbReference type="OrthoDB" id="8264584at2"/>
<gene>
    <name evidence="2" type="ORF">MMSR116_29260</name>
</gene>
<reference evidence="2 3" key="2">
    <citation type="journal article" date="2013" name="Genome Announc.">
        <title>Draft Genome Sequence of Methylobacterium mesophilicum Strain SR1.6/6, Isolated from Citrus sinensis.</title>
        <authorList>
            <person name="Marinho Almeida D."/>
            <person name="Dini-Andreote F."/>
            <person name="Camargo Neves A.A."/>
            <person name="Juca Ramos R.T."/>
            <person name="Andreote F.D."/>
            <person name="Carneiro A.R."/>
            <person name="Oliveira de Souza Lima A."/>
            <person name="Caracciolo Gomes de Sa P.H."/>
            <person name="Ribeiro Barbosa M.S."/>
            <person name="Araujo W.L."/>
            <person name="Silva A."/>
        </authorList>
    </citation>
    <scope>NUCLEOTIDE SEQUENCE [LARGE SCALE GENOMIC DNA]</scope>
    <source>
        <strain evidence="2 3">SR1.6/6</strain>
    </source>
</reference>
<accession>A0A6B9FSX2</accession>
<name>A0A6B9FSX2_9HYPH</name>